<dbReference type="InterPro" id="IPR035952">
    <property type="entry name" value="Rhomboid-like_sf"/>
</dbReference>
<dbReference type="Gene3D" id="1.20.1540.10">
    <property type="entry name" value="Rhomboid-like"/>
    <property type="match status" value="1"/>
</dbReference>
<dbReference type="AlphaFoldDB" id="L0F8I1"/>
<evidence type="ECO:0000256" key="3">
    <source>
        <dbReference type="ARBA" id="ARBA00022692"/>
    </source>
</evidence>
<keyword evidence="5 7" id="KW-1133">Transmembrane helix</keyword>
<dbReference type="GO" id="GO:0004252">
    <property type="term" value="F:serine-type endopeptidase activity"/>
    <property type="evidence" value="ECO:0007669"/>
    <property type="project" value="InterPro"/>
</dbReference>
<evidence type="ECO:0000256" key="2">
    <source>
        <dbReference type="ARBA" id="ARBA00009045"/>
    </source>
</evidence>
<dbReference type="PANTHER" id="PTHR43731">
    <property type="entry name" value="RHOMBOID PROTEASE"/>
    <property type="match status" value="1"/>
</dbReference>
<feature type="transmembrane region" description="Helical" evidence="7">
    <location>
        <begin position="226"/>
        <end position="244"/>
    </location>
</feature>
<keyword evidence="10" id="KW-1185">Reference proteome</keyword>
<dbReference type="HOGENOM" id="CLU_070274_0_0_9"/>
<dbReference type="PANTHER" id="PTHR43731:SF14">
    <property type="entry name" value="PRESENILIN-ASSOCIATED RHOMBOID-LIKE PROTEIN, MITOCHONDRIAL"/>
    <property type="match status" value="1"/>
</dbReference>
<dbReference type="SUPFAM" id="SSF144091">
    <property type="entry name" value="Rhomboid-like"/>
    <property type="match status" value="1"/>
</dbReference>
<evidence type="ECO:0000256" key="1">
    <source>
        <dbReference type="ARBA" id="ARBA00004141"/>
    </source>
</evidence>
<comment type="subcellular location">
    <subcellularLocation>
        <location evidence="1">Membrane</location>
        <topology evidence="1">Multi-pass membrane protein</topology>
    </subcellularLocation>
</comment>
<name>L0F8I1_DESDL</name>
<feature type="transmembrane region" description="Helical" evidence="7">
    <location>
        <begin position="301"/>
        <end position="320"/>
    </location>
</feature>
<evidence type="ECO:0000256" key="7">
    <source>
        <dbReference type="SAM" id="Phobius"/>
    </source>
</evidence>
<feature type="transmembrane region" description="Helical" evidence="7">
    <location>
        <begin position="278"/>
        <end position="295"/>
    </location>
</feature>
<evidence type="ECO:0000313" key="10">
    <source>
        <dbReference type="Proteomes" id="UP000010797"/>
    </source>
</evidence>
<evidence type="ECO:0000256" key="5">
    <source>
        <dbReference type="ARBA" id="ARBA00022989"/>
    </source>
</evidence>
<reference evidence="10" key="1">
    <citation type="submission" date="2012-02" db="EMBL/GenBank/DDBJ databases">
        <title>Complete sequence of Desulfitobacterium dichloroeliminans LMG P-21439.</title>
        <authorList>
            <person name="Lucas S."/>
            <person name="Han J."/>
            <person name="Lapidus A."/>
            <person name="Cheng J.-F."/>
            <person name="Goodwin L."/>
            <person name="Pitluck S."/>
            <person name="Peters L."/>
            <person name="Ovchinnikova G."/>
            <person name="Teshima H."/>
            <person name="Detter J.C."/>
            <person name="Han C."/>
            <person name="Tapia R."/>
            <person name="Land M."/>
            <person name="Hauser L."/>
            <person name="Kyrpides N."/>
            <person name="Ivanova N."/>
            <person name="Pagani I."/>
            <person name="Kruse T."/>
            <person name="de Vos W.M."/>
            <person name="Boon N."/>
            <person name="Smidt H."/>
            <person name="Woyke T."/>
        </authorList>
    </citation>
    <scope>NUCLEOTIDE SEQUENCE [LARGE SCALE GENOMIC DNA]</scope>
    <source>
        <strain evidence="10">LMG P-21439 / DCA1</strain>
    </source>
</reference>
<feature type="domain" description="Peptidase S54 rhomboid" evidence="8">
    <location>
        <begin position="185"/>
        <end position="319"/>
    </location>
</feature>
<evidence type="ECO:0000313" key="9">
    <source>
        <dbReference type="EMBL" id="AGA69345.1"/>
    </source>
</evidence>
<dbReference type="EMBL" id="CP003344">
    <property type="protein sequence ID" value="AGA69345.1"/>
    <property type="molecule type" value="Genomic_DNA"/>
</dbReference>
<sequence>MRGLQEEQWSIERHLNQWVLAHKGEDGFLFFVLKKGELLAAPQHVSLIDLQVRHWEAIIFCPEGLSSQDLKQPALQKIQAWFIDLQTGSIFAAPATEKRDRLNKILSYLESNPSVGTTQASSTGVPTNSGFSTASEAVTFRPYLTYSLIFINLFIFAMMTLAGGSTNTGVLIMFGAKVNSLILQGEYWRLFTSMFLHIGVIHLAFNLYALWALGPILEELFGRIRYLLIYISSGVMGSAASFLFTDAISAGASGAIFGILGALVVYSRSKPFLWKSGFGKNLVIIVLINLSIGFFQPGIDVYAHIGGLLSGMLLAAFVSMK</sequence>
<keyword evidence="4" id="KW-0378">Hydrolase</keyword>
<evidence type="ECO:0000259" key="8">
    <source>
        <dbReference type="Pfam" id="PF01694"/>
    </source>
</evidence>
<dbReference type="RefSeq" id="WP_015262331.1">
    <property type="nucleotide sequence ID" value="NC_019903.1"/>
</dbReference>
<dbReference type="STRING" id="871963.Desdi_1896"/>
<dbReference type="InterPro" id="IPR022764">
    <property type="entry name" value="Peptidase_S54_rhomboid_dom"/>
</dbReference>
<dbReference type="eggNOG" id="COG0705">
    <property type="taxonomic scope" value="Bacteria"/>
</dbReference>
<dbReference type="InterPro" id="IPR050925">
    <property type="entry name" value="Rhomboid_protease_S54"/>
</dbReference>
<dbReference type="KEGG" id="ddl:Desdi_1896"/>
<evidence type="ECO:0000256" key="6">
    <source>
        <dbReference type="ARBA" id="ARBA00023136"/>
    </source>
</evidence>
<evidence type="ECO:0000256" key="4">
    <source>
        <dbReference type="ARBA" id="ARBA00022801"/>
    </source>
</evidence>
<protein>
    <submittedName>
        <fullName evidence="9">Putative membrane protein</fullName>
    </submittedName>
</protein>
<proteinExistence type="inferred from homology"/>
<dbReference type="Proteomes" id="UP000010797">
    <property type="component" value="Chromosome"/>
</dbReference>
<feature type="transmembrane region" description="Helical" evidence="7">
    <location>
        <begin position="250"/>
        <end position="266"/>
    </location>
</feature>
<feature type="transmembrane region" description="Helical" evidence="7">
    <location>
        <begin position="149"/>
        <end position="174"/>
    </location>
</feature>
<keyword evidence="3 7" id="KW-0812">Transmembrane</keyword>
<feature type="transmembrane region" description="Helical" evidence="7">
    <location>
        <begin position="194"/>
        <end position="214"/>
    </location>
</feature>
<dbReference type="GO" id="GO:0016020">
    <property type="term" value="C:membrane"/>
    <property type="evidence" value="ECO:0007669"/>
    <property type="project" value="UniProtKB-SubCell"/>
</dbReference>
<dbReference type="Pfam" id="PF01694">
    <property type="entry name" value="Rhomboid"/>
    <property type="match status" value="1"/>
</dbReference>
<organism evidence="9 10">
    <name type="scientific">Desulfitobacterium dichloroeliminans (strain LMG P-21439 / DCA1)</name>
    <dbReference type="NCBI Taxonomy" id="871963"/>
    <lineage>
        <taxon>Bacteria</taxon>
        <taxon>Bacillati</taxon>
        <taxon>Bacillota</taxon>
        <taxon>Clostridia</taxon>
        <taxon>Eubacteriales</taxon>
        <taxon>Desulfitobacteriaceae</taxon>
        <taxon>Desulfitobacterium</taxon>
    </lineage>
</organism>
<comment type="similarity">
    <text evidence="2">Belongs to the peptidase S54 family.</text>
</comment>
<keyword evidence="6 7" id="KW-0472">Membrane</keyword>
<accession>L0F8I1</accession>
<gene>
    <name evidence="9" type="ordered locus">Desdi_1896</name>
</gene>